<evidence type="ECO:0000313" key="2">
    <source>
        <dbReference type="Proteomes" id="UP001303046"/>
    </source>
</evidence>
<comment type="caution">
    <text evidence="1">The sequence shown here is derived from an EMBL/GenBank/DDBJ whole genome shotgun (WGS) entry which is preliminary data.</text>
</comment>
<name>A0ABR1D7G7_NECAM</name>
<dbReference type="Proteomes" id="UP001303046">
    <property type="component" value="Unassembled WGS sequence"/>
</dbReference>
<organism evidence="1 2">
    <name type="scientific">Necator americanus</name>
    <name type="common">Human hookworm</name>
    <dbReference type="NCBI Taxonomy" id="51031"/>
    <lineage>
        <taxon>Eukaryota</taxon>
        <taxon>Metazoa</taxon>
        <taxon>Ecdysozoa</taxon>
        <taxon>Nematoda</taxon>
        <taxon>Chromadorea</taxon>
        <taxon>Rhabditida</taxon>
        <taxon>Rhabditina</taxon>
        <taxon>Rhabditomorpha</taxon>
        <taxon>Strongyloidea</taxon>
        <taxon>Ancylostomatidae</taxon>
        <taxon>Bunostominae</taxon>
        <taxon>Necator</taxon>
    </lineage>
</organism>
<proteinExistence type="predicted"/>
<accession>A0ABR1D7G7</accession>
<sequence>MTSPTELPRLVSIDNYVHKMLSNSSLHQRVTAQWETYGPVVILKLRNGSSANHIDSIRLHNSSSDSRCRRCRSHSVGDFVTITSDKRISHLQNG</sequence>
<protein>
    <submittedName>
        <fullName evidence="1">Uncharacterized protein</fullName>
    </submittedName>
</protein>
<gene>
    <name evidence="1" type="primary">Necator_chrIII.g13275</name>
    <name evidence="1" type="ORF">RB195_012508</name>
</gene>
<keyword evidence="2" id="KW-1185">Reference proteome</keyword>
<dbReference type="EMBL" id="JAVFWL010000003">
    <property type="protein sequence ID" value="KAK6746450.1"/>
    <property type="molecule type" value="Genomic_DNA"/>
</dbReference>
<reference evidence="1 2" key="1">
    <citation type="submission" date="2023-08" db="EMBL/GenBank/DDBJ databases">
        <title>A Necator americanus chromosomal reference genome.</title>
        <authorList>
            <person name="Ilik V."/>
            <person name="Petrzelkova K.J."/>
            <person name="Pardy F."/>
            <person name="Fuh T."/>
            <person name="Niatou-Singa F.S."/>
            <person name="Gouil Q."/>
            <person name="Baker L."/>
            <person name="Ritchie M.E."/>
            <person name="Jex A.R."/>
            <person name="Gazzola D."/>
            <person name="Li H."/>
            <person name="Toshio Fujiwara R."/>
            <person name="Zhan B."/>
            <person name="Aroian R.V."/>
            <person name="Pafco B."/>
            <person name="Schwarz E.M."/>
        </authorList>
    </citation>
    <scope>NUCLEOTIDE SEQUENCE [LARGE SCALE GENOMIC DNA]</scope>
    <source>
        <strain evidence="1 2">Aroian</strain>
        <tissue evidence="1">Whole animal</tissue>
    </source>
</reference>
<evidence type="ECO:0000313" key="1">
    <source>
        <dbReference type="EMBL" id="KAK6746450.1"/>
    </source>
</evidence>